<gene>
    <name evidence="5" type="ORF">GQS65_03650</name>
</gene>
<dbReference type="OrthoDB" id="275427at2157"/>
<dbReference type="PRINTS" id="PR00069">
    <property type="entry name" value="ALDKETRDTASE"/>
</dbReference>
<reference evidence="5 6" key="1">
    <citation type="submission" date="2019-12" db="EMBL/GenBank/DDBJ databases">
        <title>Halocatena pleomorpha gen. nov. sp. nov., an extremely halophilic archaeon of family Halobacteriaceae isolated from saltpan soil.</title>
        <authorList>
            <person name="Pal Y."/>
            <person name="Verma A."/>
            <person name="Krishnamurthi S."/>
            <person name="Kumar P."/>
        </authorList>
    </citation>
    <scope>NUCLEOTIDE SEQUENCE [LARGE SCALE GENOMIC DNA]</scope>
    <source>
        <strain evidence="5 6">JCM 16495</strain>
    </source>
</reference>
<evidence type="ECO:0000313" key="6">
    <source>
        <dbReference type="Proteomes" id="UP000451471"/>
    </source>
</evidence>
<dbReference type="PANTHER" id="PTHR43827:SF3">
    <property type="entry name" value="NADP-DEPENDENT OXIDOREDUCTASE DOMAIN-CONTAINING PROTEIN"/>
    <property type="match status" value="1"/>
</dbReference>
<keyword evidence="2" id="KW-0521">NADP</keyword>
<dbReference type="Gene3D" id="3.20.20.100">
    <property type="entry name" value="NADP-dependent oxidoreductase domain"/>
    <property type="match status" value="1"/>
</dbReference>
<dbReference type="Proteomes" id="UP000451471">
    <property type="component" value="Unassembled WGS sequence"/>
</dbReference>
<evidence type="ECO:0000313" key="5">
    <source>
        <dbReference type="EMBL" id="MWG33594.1"/>
    </source>
</evidence>
<dbReference type="AlphaFoldDB" id="A0A6B0GFW5"/>
<comment type="caution">
    <text evidence="5">The sequence shown here is derived from an EMBL/GenBank/DDBJ whole genome shotgun (WGS) entry which is preliminary data.</text>
</comment>
<evidence type="ECO:0000259" key="4">
    <source>
        <dbReference type="Pfam" id="PF00248"/>
    </source>
</evidence>
<dbReference type="RefSeq" id="WP_158203317.1">
    <property type="nucleotide sequence ID" value="NZ_WSZK01000008.1"/>
</dbReference>
<comment type="similarity">
    <text evidence="1">Belongs to the aldo/keto reductase family.</text>
</comment>
<sequence length="264" mass="29252">MDDLPSPGLGTSGYDGHDECADSVRTALDLGYRHVDTAQMYDTEEAVGEALADSDVDREAVFVATKILPENLAHDDVLETGRASADRLGVDTIDLLYVHWPTDAYDAEDTLPAFDRLVDEGLVDHVGLSNFTPELLDEARDVLDAPVFAHQVECHPLLPQDDLREYAREDDHHLVAYGPFARGAVTDDETVTSVAEEQGLSVQEVLLAWQFSKGNVPIPKATGEDHLRSNLDARDVDLPREAIDRLDAIEERTRRFDPDHAPWN</sequence>
<dbReference type="Pfam" id="PF00248">
    <property type="entry name" value="Aldo_ket_red"/>
    <property type="match status" value="1"/>
</dbReference>
<protein>
    <submittedName>
        <fullName evidence="5">Aldo/keto reductase</fullName>
    </submittedName>
</protein>
<dbReference type="InterPro" id="IPR018170">
    <property type="entry name" value="Aldo/ket_reductase_CS"/>
</dbReference>
<dbReference type="InterPro" id="IPR023210">
    <property type="entry name" value="NADP_OxRdtase_dom"/>
</dbReference>
<feature type="domain" description="NADP-dependent oxidoreductase" evidence="4">
    <location>
        <begin position="9"/>
        <end position="250"/>
    </location>
</feature>
<dbReference type="PANTHER" id="PTHR43827">
    <property type="entry name" value="2,5-DIKETO-D-GLUCONIC ACID REDUCTASE"/>
    <property type="match status" value="1"/>
</dbReference>
<dbReference type="GO" id="GO:0016616">
    <property type="term" value="F:oxidoreductase activity, acting on the CH-OH group of donors, NAD or NADP as acceptor"/>
    <property type="evidence" value="ECO:0007669"/>
    <property type="project" value="UniProtKB-ARBA"/>
</dbReference>
<organism evidence="5 6">
    <name type="scientific">Halomarina oriensis</name>
    <dbReference type="NCBI Taxonomy" id="671145"/>
    <lineage>
        <taxon>Archaea</taxon>
        <taxon>Methanobacteriati</taxon>
        <taxon>Methanobacteriota</taxon>
        <taxon>Stenosarchaea group</taxon>
        <taxon>Halobacteria</taxon>
        <taxon>Halobacteriales</taxon>
        <taxon>Natronomonadaceae</taxon>
        <taxon>Halomarina</taxon>
    </lineage>
</organism>
<dbReference type="InterPro" id="IPR036812">
    <property type="entry name" value="NAD(P)_OxRdtase_dom_sf"/>
</dbReference>
<keyword evidence="6" id="KW-1185">Reference proteome</keyword>
<dbReference type="EMBL" id="WSZK01000008">
    <property type="protein sequence ID" value="MWG33594.1"/>
    <property type="molecule type" value="Genomic_DNA"/>
</dbReference>
<accession>A0A6B0GFW5</accession>
<dbReference type="PROSITE" id="PS00798">
    <property type="entry name" value="ALDOKETO_REDUCTASE_1"/>
    <property type="match status" value="1"/>
</dbReference>
<keyword evidence="3" id="KW-0560">Oxidoreductase</keyword>
<dbReference type="InterPro" id="IPR020471">
    <property type="entry name" value="AKR"/>
</dbReference>
<evidence type="ECO:0000256" key="3">
    <source>
        <dbReference type="ARBA" id="ARBA00023002"/>
    </source>
</evidence>
<name>A0A6B0GFW5_9EURY</name>
<dbReference type="PIRSF" id="PIRSF000097">
    <property type="entry name" value="AKR"/>
    <property type="match status" value="1"/>
</dbReference>
<proteinExistence type="inferred from homology"/>
<dbReference type="SUPFAM" id="SSF51430">
    <property type="entry name" value="NAD(P)-linked oxidoreductase"/>
    <property type="match status" value="1"/>
</dbReference>
<evidence type="ECO:0000256" key="1">
    <source>
        <dbReference type="ARBA" id="ARBA00007905"/>
    </source>
</evidence>
<evidence type="ECO:0000256" key="2">
    <source>
        <dbReference type="ARBA" id="ARBA00022857"/>
    </source>
</evidence>